<reference evidence="1 2" key="1">
    <citation type="journal article" date="2022" name="New Phytol.">
        <title>Ecological generalism drives hyperdiversity of secondary metabolite gene clusters in xylarialean endophytes.</title>
        <authorList>
            <person name="Franco M.E.E."/>
            <person name="Wisecaver J.H."/>
            <person name="Arnold A.E."/>
            <person name="Ju Y.M."/>
            <person name="Slot J.C."/>
            <person name="Ahrendt S."/>
            <person name="Moore L.P."/>
            <person name="Eastman K.E."/>
            <person name="Scott K."/>
            <person name="Konkel Z."/>
            <person name="Mondo S.J."/>
            <person name="Kuo A."/>
            <person name="Hayes R.D."/>
            <person name="Haridas S."/>
            <person name="Andreopoulos B."/>
            <person name="Riley R."/>
            <person name="LaButti K."/>
            <person name="Pangilinan J."/>
            <person name="Lipzen A."/>
            <person name="Amirebrahimi M."/>
            <person name="Yan J."/>
            <person name="Adam C."/>
            <person name="Keymanesh K."/>
            <person name="Ng V."/>
            <person name="Louie K."/>
            <person name="Northen T."/>
            <person name="Drula E."/>
            <person name="Henrissat B."/>
            <person name="Hsieh H.M."/>
            <person name="Youens-Clark K."/>
            <person name="Lutzoni F."/>
            <person name="Miadlikowska J."/>
            <person name="Eastwood D.C."/>
            <person name="Hamelin R.C."/>
            <person name="Grigoriev I.V."/>
            <person name="U'Ren J.M."/>
        </authorList>
    </citation>
    <scope>NUCLEOTIDE SEQUENCE [LARGE SCALE GENOMIC DNA]</scope>
    <source>
        <strain evidence="1 2">ER1909</strain>
    </source>
</reference>
<protein>
    <submittedName>
        <fullName evidence="1">Heterokaryon incompatibility protein-domain-containing protein</fullName>
    </submittedName>
</protein>
<accession>A0ACC0CQX9</accession>
<comment type="caution">
    <text evidence="1">The sequence shown here is derived from an EMBL/GenBank/DDBJ whole genome shotgun (WGS) entry which is preliminary data.</text>
</comment>
<keyword evidence="2" id="KW-1185">Reference proteome</keyword>
<name>A0ACC0CQX9_9PEZI</name>
<evidence type="ECO:0000313" key="1">
    <source>
        <dbReference type="EMBL" id="KAI6082765.1"/>
    </source>
</evidence>
<dbReference type="Proteomes" id="UP001497680">
    <property type="component" value="Unassembled WGS sequence"/>
</dbReference>
<dbReference type="EMBL" id="MU394364">
    <property type="protein sequence ID" value="KAI6082765.1"/>
    <property type="molecule type" value="Genomic_DNA"/>
</dbReference>
<proteinExistence type="predicted"/>
<gene>
    <name evidence="1" type="ORF">F4821DRAFT_206246</name>
</gene>
<organism evidence="1 2">
    <name type="scientific">Hypoxylon rubiginosum</name>
    <dbReference type="NCBI Taxonomy" id="110542"/>
    <lineage>
        <taxon>Eukaryota</taxon>
        <taxon>Fungi</taxon>
        <taxon>Dikarya</taxon>
        <taxon>Ascomycota</taxon>
        <taxon>Pezizomycotina</taxon>
        <taxon>Sordariomycetes</taxon>
        <taxon>Xylariomycetidae</taxon>
        <taxon>Xylariales</taxon>
        <taxon>Hypoxylaceae</taxon>
        <taxon>Hypoxylon</taxon>
    </lineage>
</organism>
<sequence>MSDTIYSPLPQTLGRRFIRLCELQPGSGAEPLRIRLLPAELHKRATREYEAISWVWGESASCTIIEYKGINLTIRQNLDDAMRAFRLPDHARLLWADALCINQGDPDEKAEQVAMMGLIYACAAKVLIWLGGDHEDVASNAFEEIKHHVESRQLAKSTPATWRVMSDEEVGRVDAKVWKSIRTFFGNEWFSRVWVQQELGMNQSATFFWGDSQISSKNIGAFYQWLTWNDYAGGTVVKGLLANSLYAAGSTFGLAATFRRKETSQGSSAFSFMQLLDYSQTLLATDPRDYVYAFLSHPSARNAAAAGDQATDWDMVDTDSLLVVPDYKKTVDEVYSDIALALMRHHAELEPLTLVFHNESTLTSDAPSWVPRWHHKSATTPGVPVEKEQWRRRWNGLPPRPLGVFGKKFFDAGRGTPVETSVSPDHLTVKGVVFDRVSGAYDQPRLMLDSLWVASLIKSGQLSGIPQKLAGFLESKLKMMTSWLGNTPYEDPILAAALALACGFVNGTSSKRAFDDLVTFRRNFAACCAEDAGVQNQLDHVGADEKASANPTDFISAINIFCFSRKFLQCDKGYFGLVPTVTKTGDYIAVFSGVAVPYVLRPVSRGHFKVVGHCYVQGIMNGEALISAMKDGKMPTEIVLI</sequence>
<evidence type="ECO:0000313" key="2">
    <source>
        <dbReference type="Proteomes" id="UP001497680"/>
    </source>
</evidence>